<gene>
    <name evidence="1" type="ORF">BSU04_32020</name>
</gene>
<sequence length="49" mass="5790">MRYKDSNVGLTPQKFIGYGRTRVLMQIYTYIRVKLQKVSKILGQVLNDR</sequence>
<proteinExistence type="predicted"/>
<dbReference type="EMBL" id="MTHB01000216">
    <property type="protein sequence ID" value="OXC74424.1"/>
    <property type="molecule type" value="Genomic_DNA"/>
</dbReference>
<dbReference type="Proteomes" id="UP000214720">
    <property type="component" value="Unassembled WGS sequence"/>
</dbReference>
<dbReference type="AlphaFoldDB" id="A0A226WTA8"/>
<reference evidence="2" key="1">
    <citation type="submission" date="2017-01" db="EMBL/GenBank/DDBJ databases">
        <title>Genome Analysis of Deinococcus marmoris KOPRI26562.</title>
        <authorList>
            <person name="Kim J.H."/>
            <person name="Oh H.-M."/>
        </authorList>
    </citation>
    <scope>NUCLEOTIDE SEQUENCE [LARGE SCALE GENOMIC DNA]</scope>
    <source>
        <strain evidence="2">PAMC 26633</strain>
    </source>
</reference>
<comment type="caution">
    <text evidence="1">The sequence shown here is derived from an EMBL/GenBank/DDBJ whole genome shotgun (WGS) entry which is preliminary data.</text>
</comment>
<name>A0A226WTA8_CABSO</name>
<organism evidence="1 2">
    <name type="scientific">Caballeronia sordidicola</name>
    <name type="common">Burkholderia sordidicola</name>
    <dbReference type="NCBI Taxonomy" id="196367"/>
    <lineage>
        <taxon>Bacteria</taxon>
        <taxon>Pseudomonadati</taxon>
        <taxon>Pseudomonadota</taxon>
        <taxon>Betaproteobacteria</taxon>
        <taxon>Burkholderiales</taxon>
        <taxon>Burkholderiaceae</taxon>
        <taxon>Caballeronia</taxon>
    </lineage>
</organism>
<evidence type="ECO:0000313" key="2">
    <source>
        <dbReference type="Proteomes" id="UP000214720"/>
    </source>
</evidence>
<accession>A0A226WTA8</accession>
<protein>
    <submittedName>
        <fullName evidence="1">Uncharacterized protein</fullName>
    </submittedName>
</protein>
<evidence type="ECO:0000313" key="1">
    <source>
        <dbReference type="EMBL" id="OXC74424.1"/>
    </source>
</evidence>